<accession>A0A892ZJU2</accession>
<evidence type="ECO:0000313" key="1">
    <source>
        <dbReference type="EMBL" id="QRQ82087.1"/>
    </source>
</evidence>
<keyword evidence="1" id="KW-0238">DNA-binding</keyword>
<dbReference type="Proteomes" id="UP000653156">
    <property type="component" value="Chromosome"/>
</dbReference>
<organism evidence="1 2">
    <name type="scientific">Paralysiella testudinis</name>
    <dbReference type="NCBI Taxonomy" id="2809020"/>
    <lineage>
        <taxon>Bacteria</taxon>
        <taxon>Pseudomonadati</taxon>
        <taxon>Pseudomonadota</taxon>
        <taxon>Betaproteobacteria</taxon>
        <taxon>Neisseriales</taxon>
        <taxon>Neisseriaceae</taxon>
        <taxon>Paralysiella</taxon>
    </lineage>
</organism>
<dbReference type="AlphaFoldDB" id="A0A892ZJU2"/>
<dbReference type="GO" id="GO:0003677">
    <property type="term" value="F:DNA binding"/>
    <property type="evidence" value="ECO:0007669"/>
    <property type="project" value="UniProtKB-KW"/>
</dbReference>
<keyword evidence="2" id="KW-1185">Reference proteome</keyword>
<evidence type="ECO:0000313" key="2">
    <source>
        <dbReference type="Proteomes" id="UP000653156"/>
    </source>
</evidence>
<sequence>MKKQQNHFLPLPYPQTIKSARKYFVDHGINRSAWAKYFGLERTAVEHLLRGQAKGRRGMAHLAAVKLGLKEAPDGGEH</sequence>
<dbReference type="NCBIfam" id="TIGR04111">
    <property type="entry name" value="BcepMu_gp16"/>
    <property type="match status" value="1"/>
</dbReference>
<protein>
    <submittedName>
        <fullName evidence="1">DNA-binding protein</fullName>
    </submittedName>
</protein>
<reference evidence="1" key="1">
    <citation type="submission" date="2021-02" db="EMBL/GenBank/DDBJ databases">
        <title>Neisseriaceae sp. 26B isolated from the cloaca of a Common Toad-headed Turtle (Mesoclemmys nasuta).</title>
        <authorList>
            <person name="Spergser J."/>
            <person name="Busse H.-J."/>
        </authorList>
    </citation>
    <scope>NUCLEOTIDE SEQUENCE</scope>
    <source>
        <strain evidence="1">26B</strain>
    </source>
</reference>
<gene>
    <name evidence="1" type="ORF">JQU52_01185</name>
</gene>
<dbReference type="RefSeq" id="WP_230339381.1">
    <property type="nucleotide sequence ID" value="NZ_CP069798.1"/>
</dbReference>
<dbReference type="InterPro" id="IPR026365">
    <property type="entry name" value="BcepMu_gp16"/>
</dbReference>
<dbReference type="EMBL" id="CP069798">
    <property type="protein sequence ID" value="QRQ82087.1"/>
    <property type="molecule type" value="Genomic_DNA"/>
</dbReference>
<dbReference type="KEGG" id="ptes:JQU52_01185"/>
<name>A0A892ZJU2_9NEIS</name>
<proteinExistence type="predicted"/>